<dbReference type="EMBL" id="BQXS01005972">
    <property type="protein sequence ID" value="GKT16394.1"/>
    <property type="molecule type" value="Genomic_DNA"/>
</dbReference>
<evidence type="ECO:0000256" key="1">
    <source>
        <dbReference type="SAM" id="Phobius"/>
    </source>
</evidence>
<feature type="non-terminal residue" evidence="2">
    <location>
        <position position="69"/>
    </location>
</feature>
<organism evidence="2 3">
    <name type="scientific">Aduncisulcus paluster</name>
    <dbReference type="NCBI Taxonomy" id="2918883"/>
    <lineage>
        <taxon>Eukaryota</taxon>
        <taxon>Metamonada</taxon>
        <taxon>Carpediemonas-like organisms</taxon>
        <taxon>Aduncisulcus</taxon>
    </lineage>
</organism>
<keyword evidence="1" id="KW-1133">Transmembrane helix</keyword>
<reference evidence="2" key="1">
    <citation type="submission" date="2022-03" db="EMBL/GenBank/DDBJ databases">
        <title>Draft genome sequence of Aduncisulcus paluster, a free-living microaerophilic Fornicata.</title>
        <authorList>
            <person name="Yuyama I."/>
            <person name="Kume K."/>
            <person name="Tamura T."/>
            <person name="Inagaki Y."/>
            <person name="Hashimoto T."/>
        </authorList>
    </citation>
    <scope>NUCLEOTIDE SEQUENCE</scope>
    <source>
        <strain evidence="2">NY0171</strain>
    </source>
</reference>
<comment type="caution">
    <text evidence="2">The sequence shown here is derived from an EMBL/GenBank/DDBJ whole genome shotgun (WGS) entry which is preliminary data.</text>
</comment>
<keyword evidence="1" id="KW-0472">Membrane</keyword>
<evidence type="ECO:0008006" key="4">
    <source>
        <dbReference type="Google" id="ProtNLM"/>
    </source>
</evidence>
<evidence type="ECO:0000313" key="2">
    <source>
        <dbReference type="EMBL" id="GKT16394.1"/>
    </source>
</evidence>
<sequence length="69" mass="7732">MTQQLHLFDTHKFNTHQDWLGWMHDSLALPKLNDDSPVVIDLFAGCGGLALGFEALGFRTKGYEMKPVA</sequence>
<dbReference type="InterPro" id="IPR029063">
    <property type="entry name" value="SAM-dependent_MTases_sf"/>
</dbReference>
<proteinExistence type="predicted"/>
<accession>A0ABQ5JTC3</accession>
<dbReference type="Proteomes" id="UP001057375">
    <property type="component" value="Unassembled WGS sequence"/>
</dbReference>
<name>A0ABQ5JTC3_9EUKA</name>
<evidence type="ECO:0000313" key="3">
    <source>
        <dbReference type="Proteomes" id="UP001057375"/>
    </source>
</evidence>
<keyword evidence="1" id="KW-0812">Transmembrane</keyword>
<gene>
    <name evidence="2" type="ORF">ADUPG1_004133</name>
</gene>
<dbReference type="SUPFAM" id="SSF53335">
    <property type="entry name" value="S-adenosyl-L-methionine-dependent methyltransferases"/>
    <property type="match status" value="1"/>
</dbReference>
<protein>
    <recommendedName>
        <fullName evidence="4">DNA (cytosine-5-)-methyltransferase</fullName>
    </recommendedName>
</protein>
<feature type="transmembrane region" description="Helical" evidence="1">
    <location>
        <begin position="38"/>
        <end position="58"/>
    </location>
</feature>
<dbReference type="Gene3D" id="3.40.50.150">
    <property type="entry name" value="Vaccinia Virus protein VP39"/>
    <property type="match status" value="1"/>
</dbReference>
<keyword evidence="3" id="KW-1185">Reference proteome</keyword>